<reference evidence="4 5" key="1">
    <citation type="submission" date="2020-04" db="EMBL/GenBank/DDBJ databases">
        <title>Flammeovirga sp. SR4, a novel species isolated from seawater.</title>
        <authorList>
            <person name="Wang X."/>
        </authorList>
    </citation>
    <scope>NUCLEOTIDE SEQUENCE [LARGE SCALE GENOMIC DNA]</scope>
    <source>
        <strain evidence="4 5">ATCC 23126</strain>
    </source>
</reference>
<keyword evidence="1" id="KW-0732">Signal</keyword>
<dbReference type="InterPro" id="IPR025970">
    <property type="entry name" value="SusE"/>
</dbReference>
<accession>A0A7X9RU08</accession>
<dbReference type="Pfam" id="PF16411">
    <property type="entry name" value="SusF_SusE"/>
    <property type="match status" value="1"/>
</dbReference>
<protein>
    <submittedName>
        <fullName evidence="4">SusF/SusE family outer membrane protein</fullName>
    </submittedName>
</protein>
<feature type="signal peptide" evidence="1">
    <location>
        <begin position="1"/>
        <end position="22"/>
    </location>
</feature>
<feature type="chain" id="PRO_5031015237" evidence="1">
    <location>
        <begin position="23"/>
        <end position="373"/>
    </location>
</feature>
<gene>
    <name evidence="4" type="ORF">HHU12_09800</name>
</gene>
<evidence type="ECO:0000256" key="1">
    <source>
        <dbReference type="SAM" id="SignalP"/>
    </source>
</evidence>
<sequence>MKKSYIYLIGAISWLLMLNACSPEKELTTIKNQDTVAAPIINSPSTGESLTLVKDSASVTAVMFDWSPVDYGVSVQTNYTVTMSVAGDSSNSVELGSVTTNTLSLTHAQMNAAALGLGFKPSKSSDVEIHIAATVNYQLDTKVSESIAMSVTPYSTIFPSIYMIGASVGGWDPNKAVEIANTGNQGEFRTNAYFETSDEPYFRFFSNPDWGSGIGGPKAFPNYPTDLLQPQPGDNNDDNFSFIGATGWYDILVDQNTGTITMAPLKGEPVLYMVGDVTANGWNWNATTPILNWTGHEIWEINVDLVKDGSFRLFTRFEDWGSGFGWDIITEYDASQLKPQEGSDDPNWTFIGESGNYKVVVDQRAATITITAN</sequence>
<dbReference type="Gene3D" id="2.60.40.3620">
    <property type="match status" value="2"/>
</dbReference>
<evidence type="ECO:0000259" key="2">
    <source>
        <dbReference type="Pfam" id="PF14292"/>
    </source>
</evidence>
<dbReference type="AlphaFoldDB" id="A0A7X9RU08"/>
<dbReference type="RefSeq" id="WP_169656561.1">
    <property type="nucleotide sequence ID" value="NZ_JABANE010000021.1"/>
</dbReference>
<evidence type="ECO:0000313" key="5">
    <source>
        <dbReference type="Proteomes" id="UP000576082"/>
    </source>
</evidence>
<organism evidence="4 5">
    <name type="scientific">Flammeovirga aprica JL-4</name>
    <dbReference type="NCBI Taxonomy" id="694437"/>
    <lineage>
        <taxon>Bacteria</taxon>
        <taxon>Pseudomonadati</taxon>
        <taxon>Bacteroidota</taxon>
        <taxon>Cytophagia</taxon>
        <taxon>Cytophagales</taxon>
        <taxon>Flammeovirgaceae</taxon>
        <taxon>Flammeovirga</taxon>
    </lineage>
</organism>
<name>A0A7X9RU08_9BACT</name>
<feature type="domain" description="Outer membrane protein SusF/SusE-like C-terminal" evidence="3">
    <location>
        <begin position="161"/>
        <end position="260"/>
    </location>
</feature>
<dbReference type="InterPro" id="IPR032187">
    <property type="entry name" value="SusF/SusE-like_C"/>
</dbReference>
<comment type="caution">
    <text evidence="4">The sequence shown here is derived from an EMBL/GenBank/DDBJ whole genome shotgun (WGS) entry which is preliminary data.</text>
</comment>
<evidence type="ECO:0000259" key="3">
    <source>
        <dbReference type="Pfam" id="PF16411"/>
    </source>
</evidence>
<dbReference type="Proteomes" id="UP000576082">
    <property type="component" value="Unassembled WGS sequence"/>
</dbReference>
<evidence type="ECO:0000313" key="4">
    <source>
        <dbReference type="EMBL" id="NME68252.1"/>
    </source>
</evidence>
<dbReference type="EMBL" id="JABANE010000021">
    <property type="protein sequence ID" value="NME68252.1"/>
    <property type="molecule type" value="Genomic_DNA"/>
</dbReference>
<dbReference type="Pfam" id="PF14292">
    <property type="entry name" value="SusE"/>
    <property type="match status" value="1"/>
</dbReference>
<proteinExistence type="predicted"/>
<keyword evidence="5" id="KW-1185">Reference proteome</keyword>
<feature type="domain" description="SusE outer membrane protein" evidence="2">
    <location>
        <begin position="25"/>
        <end position="131"/>
    </location>
</feature>